<accession>A0ABT5WPZ6</accession>
<keyword evidence="1" id="KW-0808">Transferase</keyword>
<organism evidence="1 2">
    <name type="scientific">Novosphingobium album</name>
    <name type="common">ex Liu et al. 2023</name>
    <dbReference type="NCBI Taxonomy" id="3031130"/>
    <lineage>
        <taxon>Bacteria</taxon>
        <taxon>Pseudomonadati</taxon>
        <taxon>Pseudomonadota</taxon>
        <taxon>Alphaproteobacteria</taxon>
        <taxon>Sphingomonadales</taxon>
        <taxon>Sphingomonadaceae</taxon>
        <taxon>Novosphingobium</taxon>
    </lineage>
</organism>
<dbReference type="RefSeq" id="WP_275228192.1">
    <property type="nucleotide sequence ID" value="NZ_JARESE010000028.1"/>
</dbReference>
<keyword evidence="1" id="KW-0418">Kinase</keyword>
<sequence>MHFDDRLATVLRLPVRGTALARIQYRQLLDILGSVPANGHSGSVEPAYARLRELGQAVPVAERARMLRDPVARLRNPRLIALLAEEDPAVATAAIAAARIAEDDWLALIPALPVRARGILRHRRDLGPRVDALLDRLGITDRGLPPCETDSALLGAQGGNVMQLALDQAIAEPEEPAAPPAEPDSAATVHVLPAPPPPADAGIGAIVRRIEEFRRSREHAAITPETGDAPRLPLDDAVPEPQAKVSAFDFTTDAAGRIVWADAPVAPMAVGLRLGATDRDAPARASLALAGAIRYRQPLRDAAITLEGARAIAGDWQIDALPRFDPVSGRFTGYTGRFRRPATIDGLPTQPPPSSEADRMRQILHELRTPANAIQVAAEIILQQLFGPTPHEYRALASAIIGDAAHVFAGFDELDRLVKLDSGAMTLEPGTADLGQVLTGTVARLRAWTDPRRSGFALSVTEDGLAVGLDPNEAERLVWRLLAALAGMTGPDEVLALRAQASGGAVIASVALPASLAGLSDAELLGGAIARPSSLSAGMFGIGFTLRLSEAEAKAAGGSLKRYANELHLTLPGLTAAASGHSQD</sequence>
<evidence type="ECO:0000313" key="1">
    <source>
        <dbReference type="EMBL" id="MDE8652119.1"/>
    </source>
</evidence>
<name>A0ABT5WPZ6_9SPHN</name>
<comment type="caution">
    <text evidence="1">The sequence shown here is derived from an EMBL/GenBank/DDBJ whole genome shotgun (WGS) entry which is preliminary data.</text>
</comment>
<dbReference type="EMBL" id="JARESE010000028">
    <property type="protein sequence ID" value="MDE8652119.1"/>
    <property type="molecule type" value="Genomic_DNA"/>
</dbReference>
<dbReference type="SUPFAM" id="SSF47384">
    <property type="entry name" value="Homodimeric domain of signal transducing histidine kinase"/>
    <property type="match status" value="1"/>
</dbReference>
<protein>
    <submittedName>
        <fullName evidence="1">Sensor histidine kinase</fullName>
    </submittedName>
</protein>
<dbReference type="GO" id="GO:0016301">
    <property type="term" value="F:kinase activity"/>
    <property type="evidence" value="ECO:0007669"/>
    <property type="project" value="UniProtKB-KW"/>
</dbReference>
<evidence type="ECO:0000313" key="2">
    <source>
        <dbReference type="Proteomes" id="UP001216253"/>
    </source>
</evidence>
<dbReference type="Proteomes" id="UP001216253">
    <property type="component" value="Unassembled WGS sequence"/>
</dbReference>
<reference evidence="1 2" key="1">
    <citation type="submission" date="2023-03" db="EMBL/GenBank/DDBJ databases">
        <title>NovoSphingobium album sp. nov. isolated from polycyclic aromatic hydrocarbons- and heavy-metal polluted soil.</title>
        <authorList>
            <person name="Liu Z."/>
            <person name="Wang K."/>
        </authorList>
    </citation>
    <scope>NUCLEOTIDE SEQUENCE [LARGE SCALE GENOMIC DNA]</scope>
    <source>
        <strain evidence="1 2">H3SJ31-1</strain>
    </source>
</reference>
<proteinExistence type="predicted"/>
<keyword evidence="2" id="KW-1185">Reference proteome</keyword>
<dbReference type="InterPro" id="IPR036097">
    <property type="entry name" value="HisK_dim/P_sf"/>
</dbReference>
<gene>
    <name evidence="1" type="ORF">PYV00_10360</name>
</gene>